<reference evidence="2 3" key="1">
    <citation type="submission" date="2013-02" db="EMBL/GenBank/DDBJ databases">
        <title>Insights into archaeal evolution and symbiosis from the genomes of a Nanoarchaeon and its crenarchaeal host from Yellowstone National Park.</title>
        <authorList>
            <person name="Podar M."/>
            <person name="Makarova K.S."/>
            <person name="Graham D.E."/>
            <person name="Wolf Y.I."/>
            <person name="Koonin E.V."/>
            <person name="Reysenbach A.-L."/>
        </authorList>
    </citation>
    <scope>NUCLEOTIDE SEQUENCE [LARGE SCALE GENOMIC DNA]</scope>
</reference>
<keyword evidence="1" id="KW-0812">Transmembrane</keyword>
<name>R1G9N7_NANST</name>
<evidence type="ECO:0000256" key="1">
    <source>
        <dbReference type="SAM" id="Phobius"/>
    </source>
</evidence>
<accession>R1G9N7</accession>
<keyword evidence="1" id="KW-1133">Transmembrane helix</keyword>
<proteinExistence type="predicted"/>
<feature type="transmembrane region" description="Helical" evidence="1">
    <location>
        <begin position="35"/>
        <end position="53"/>
    </location>
</feature>
<dbReference type="AlphaFoldDB" id="R1G9N7"/>
<gene>
    <name evidence="2" type="ORF">Nst1_274</name>
</gene>
<keyword evidence="3" id="KW-1185">Reference proteome</keyword>
<comment type="caution">
    <text evidence="2">The sequence shown here is derived from an EMBL/GenBank/DDBJ whole genome shotgun (WGS) entry which is preliminary data.</text>
</comment>
<protein>
    <submittedName>
        <fullName evidence="2">Uncharacterized protein</fullName>
    </submittedName>
</protein>
<evidence type="ECO:0000313" key="3">
    <source>
        <dbReference type="Proteomes" id="UP000053279"/>
    </source>
</evidence>
<feature type="transmembrane region" description="Helical" evidence="1">
    <location>
        <begin position="5"/>
        <end position="23"/>
    </location>
</feature>
<organism evidence="2 3">
    <name type="scientific">Nanobsidianus stetteri</name>
    <dbReference type="NCBI Taxonomy" id="1294122"/>
    <lineage>
        <taxon>Archaea</taxon>
        <taxon>Nanobdellota</taxon>
        <taxon>Candidatus Nanoarchaeia</taxon>
        <taxon>Nanoarchaeales</taxon>
        <taxon>Nanopusillaceae</taxon>
        <taxon>Candidatus Nanobsidianus</taxon>
    </lineage>
</organism>
<dbReference type="Proteomes" id="UP000053279">
    <property type="component" value="Unassembled WGS sequence"/>
</dbReference>
<evidence type="ECO:0000313" key="2">
    <source>
        <dbReference type="EMBL" id="EOD42544.1"/>
    </source>
</evidence>
<keyword evidence="1" id="KW-0472">Membrane</keyword>
<dbReference type="EMBL" id="APJZ01000002">
    <property type="protein sequence ID" value="EOD42544.1"/>
    <property type="molecule type" value="Genomic_DNA"/>
</dbReference>
<sequence length="55" mass="6179">MESKMLSSIFIIIGTLVELYLLWNPSFFSNEYVKFAAGSIVVLDVLALLEILLTI</sequence>